<evidence type="ECO:0000259" key="1">
    <source>
        <dbReference type="Pfam" id="PF03413"/>
    </source>
</evidence>
<dbReference type="Gene3D" id="3.10.450.40">
    <property type="match status" value="1"/>
</dbReference>
<dbReference type="RefSeq" id="WP_317965359.1">
    <property type="nucleotide sequence ID" value="NZ_CP129118.1"/>
</dbReference>
<evidence type="ECO:0000313" key="3">
    <source>
        <dbReference type="Proteomes" id="UP001303902"/>
    </source>
</evidence>
<dbReference type="Pfam" id="PF03413">
    <property type="entry name" value="PepSY"/>
    <property type="match status" value="1"/>
</dbReference>
<sequence>MNQMQNEHWENHWQHPKYRRLSMEQAMEIARGRVPGEVVEAELEYKDSGLIFEIDIRTNEGMKYEVHVDAVSGQIIKVKQD</sequence>
<organism evidence="2 3">
    <name type="scientific">Sporosarcina oncorhynchi</name>
    <dbReference type="NCBI Taxonomy" id="3056444"/>
    <lineage>
        <taxon>Bacteria</taxon>
        <taxon>Bacillati</taxon>
        <taxon>Bacillota</taxon>
        <taxon>Bacilli</taxon>
        <taxon>Bacillales</taxon>
        <taxon>Caryophanaceae</taxon>
        <taxon>Sporosarcina</taxon>
    </lineage>
</organism>
<evidence type="ECO:0000313" key="2">
    <source>
        <dbReference type="EMBL" id="WOV86306.1"/>
    </source>
</evidence>
<protein>
    <submittedName>
        <fullName evidence="2">PepSY domain-containing protein</fullName>
    </submittedName>
</protein>
<accession>A0ABZ0L404</accession>
<reference evidence="2 3" key="1">
    <citation type="submission" date="2023-06" db="EMBL/GenBank/DDBJ databases">
        <title>Sporosarcina sp. nov., isolated from Korean tranditional fermented seafood 'Jeotgal'.</title>
        <authorList>
            <person name="Yang A.I."/>
            <person name="Shin N.-R."/>
        </authorList>
    </citation>
    <scope>NUCLEOTIDE SEQUENCE [LARGE SCALE GENOMIC DNA]</scope>
    <source>
        <strain evidence="2 3">T2O-4</strain>
    </source>
</reference>
<feature type="domain" description="PepSY" evidence="1">
    <location>
        <begin position="20"/>
        <end position="78"/>
    </location>
</feature>
<proteinExistence type="predicted"/>
<gene>
    <name evidence="2" type="ORF">QWT69_10175</name>
</gene>
<name>A0ABZ0L404_9BACL</name>
<keyword evidence="3" id="KW-1185">Reference proteome</keyword>
<dbReference type="Proteomes" id="UP001303902">
    <property type="component" value="Chromosome"/>
</dbReference>
<dbReference type="EMBL" id="CP129118">
    <property type="protein sequence ID" value="WOV86306.1"/>
    <property type="molecule type" value="Genomic_DNA"/>
</dbReference>
<dbReference type="InterPro" id="IPR025711">
    <property type="entry name" value="PepSY"/>
</dbReference>